<dbReference type="EMBL" id="BMKW01000001">
    <property type="protein sequence ID" value="GGI98371.1"/>
    <property type="molecule type" value="Genomic_DNA"/>
</dbReference>
<accession>A0A917K499</accession>
<dbReference type="PANTHER" id="PTHR23088:SF50">
    <property type="entry name" value="HYDROLASE YHCX"/>
    <property type="match status" value="1"/>
</dbReference>
<evidence type="ECO:0000259" key="2">
    <source>
        <dbReference type="PROSITE" id="PS50263"/>
    </source>
</evidence>
<dbReference type="Pfam" id="PF00795">
    <property type="entry name" value="CN_hydrolase"/>
    <property type="match status" value="1"/>
</dbReference>
<dbReference type="AlphaFoldDB" id="A0A917K499"/>
<dbReference type="RefSeq" id="WP_188964992.1">
    <property type="nucleotide sequence ID" value="NZ_BMKW01000001.1"/>
</dbReference>
<dbReference type="CDD" id="cd07574">
    <property type="entry name" value="nitrilase_Rim1_like"/>
    <property type="match status" value="1"/>
</dbReference>
<dbReference type="InterPro" id="IPR036526">
    <property type="entry name" value="C-N_Hydrolase_sf"/>
</dbReference>
<name>A0A917K499_9PROT</name>
<gene>
    <name evidence="3" type="primary">nthA</name>
    <name evidence="3" type="ORF">GCM10011320_01430</name>
</gene>
<sequence length="295" mass="31743">MSAPLRLGLLQYGVGRPASVAAFGRALEERLEEGRARAELLVLPEYACVELGSTLAGGDVADEAGELAAMVDAAPEILAVMQGAARRLGIWLLPGTLPVRRTDGRVVNRAPLITPEGRMAVQEKRAMTRFEAERWGVAQGADPSVFETPWGRIGISVCYDVEFPKHVRTQVEAGAWAILAPSCTDTMHGFNRVRVGAAARAMENQCYVAITPTVGEAPWSAALDVNRGHAAVFGPVDRGFPEDGVLARGALDTEEWVFCTLDPARLAAVREDGQVRNFRDWPSRPFAAPVPAVFA</sequence>
<dbReference type="PROSITE" id="PS50263">
    <property type="entry name" value="CN_HYDROLASE"/>
    <property type="match status" value="1"/>
</dbReference>
<dbReference type="InterPro" id="IPR003010">
    <property type="entry name" value="C-N_Hydrolase"/>
</dbReference>
<evidence type="ECO:0000313" key="3">
    <source>
        <dbReference type="EMBL" id="GGI98371.1"/>
    </source>
</evidence>
<feature type="domain" description="CN hydrolase" evidence="2">
    <location>
        <begin position="5"/>
        <end position="263"/>
    </location>
</feature>
<keyword evidence="4" id="KW-1185">Reference proteome</keyword>
<dbReference type="SUPFAM" id="SSF56317">
    <property type="entry name" value="Carbon-nitrogen hydrolase"/>
    <property type="match status" value="1"/>
</dbReference>
<evidence type="ECO:0000313" key="4">
    <source>
        <dbReference type="Proteomes" id="UP000661507"/>
    </source>
</evidence>
<organism evidence="3 4">
    <name type="scientific">Neoroseomonas lacus</name>
    <dbReference type="NCBI Taxonomy" id="287609"/>
    <lineage>
        <taxon>Bacteria</taxon>
        <taxon>Pseudomonadati</taxon>
        <taxon>Pseudomonadota</taxon>
        <taxon>Alphaproteobacteria</taxon>
        <taxon>Acetobacterales</taxon>
        <taxon>Acetobacteraceae</taxon>
        <taxon>Neoroseomonas</taxon>
    </lineage>
</organism>
<comment type="caution">
    <text evidence="3">The sequence shown here is derived from an EMBL/GenBank/DDBJ whole genome shotgun (WGS) entry which is preliminary data.</text>
</comment>
<reference evidence="3" key="2">
    <citation type="submission" date="2020-09" db="EMBL/GenBank/DDBJ databases">
        <authorList>
            <person name="Sun Q."/>
            <person name="Zhou Y."/>
        </authorList>
    </citation>
    <scope>NUCLEOTIDE SEQUENCE</scope>
    <source>
        <strain evidence="3">CGMCC 1.3617</strain>
    </source>
</reference>
<reference evidence="3" key="1">
    <citation type="journal article" date="2014" name="Int. J. Syst. Evol. Microbiol.">
        <title>Complete genome sequence of Corynebacterium casei LMG S-19264T (=DSM 44701T), isolated from a smear-ripened cheese.</title>
        <authorList>
            <consortium name="US DOE Joint Genome Institute (JGI-PGF)"/>
            <person name="Walter F."/>
            <person name="Albersmeier A."/>
            <person name="Kalinowski J."/>
            <person name="Ruckert C."/>
        </authorList>
    </citation>
    <scope>NUCLEOTIDE SEQUENCE</scope>
    <source>
        <strain evidence="3">CGMCC 1.3617</strain>
    </source>
</reference>
<comment type="similarity">
    <text evidence="1">Belongs to the carbon-nitrogen hydrolase superfamily. NIT1/NIT2 family.</text>
</comment>
<evidence type="ECO:0000256" key="1">
    <source>
        <dbReference type="ARBA" id="ARBA00010613"/>
    </source>
</evidence>
<dbReference type="Proteomes" id="UP000661507">
    <property type="component" value="Unassembled WGS sequence"/>
</dbReference>
<protein>
    <submittedName>
        <fullName evidence="3">Nitrilase</fullName>
    </submittedName>
</protein>
<dbReference type="InterPro" id="IPR001110">
    <property type="entry name" value="UPF0012_CS"/>
</dbReference>
<dbReference type="PANTHER" id="PTHR23088">
    <property type="entry name" value="NITRILASE-RELATED"/>
    <property type="match status" value="1"/>
</dbReference>
<dbReference type="PROSITE" id="PS01227">
    <property type="entry name" value="UPF0012"/>
    <property type="match status" value="1"/>
</dbReference>
<dbReference type="Gene3D" id="3.60.110.10">
    <property type="entry name" value="Carbon-nitrogen hydrolase"/>
    <property type="match status" value="1"/>
</dbReference>
<proteinExistence type="inferred from homology"/>